<name>A0A3N0Z3P5_ANAGA</name>
<dbReference type="AlphaFoldDB" id="A0A3N0Z3P5"/>
<keyword evidence="15" id="KW-1185">Reference proteome</keyword>
<keyword evidence="4 12" id="KW-0732">Signal</keyword>
<keyword evidence="7" id="KW-1015">Disulfide bond</keyword>
<evidence type="ECO:0000256" key="9">
    <source>
        <dbReference type="ARBA" id="ARBA00023180"/>
    </source>
</evidence>
<evidence type="ECO:0000256" key="5">
    <source>
        <dbReference type="ARBA" id="ARBA00022989"/>
    </source>
</evidence>
<keyword evidence="10" id="KW-0393">Immunoglobulin domain</keyword>
<reference evidence="14 15" key="1">
    <citation type="submission" date="2018-10" db="EMBL/GenBank/DDBJ databases">
        <title>Genome assembly for a Yunnan-Guizhou Plateau 3E fish, Anabarilius grahami (Regan), and its evolutionary and genetic applications.</title>
        <authorList>
            <person name="Jiang W."/>
        </authorList>
    </citation>
    <scope>NUCLEOTIDE SEQUENCE [LARGE SCALE GENOMIC DNA]</scope>
    <source>
        <strain evidence="14">AG-KIZ</strain>
        <tissue evidence="14">Muscle</tissue>
    </source>
</reference>
<dbReference type="PROSITE" id="PS50835">
    <property type="entry name" value="IG_LIKE"/>
    <property type="match status" value="1"/>
</dbReference>
<evidence type="ECO:0000256" key="11">
    <source>
        <dbReference type="SAM" id="Phobius"/>
    </source>
</evidence>
<dbReference type="GO" id="GO:0031295">
    <property type="term" value="P:T cell costimulation"/>
    <property type="evidence" value="ECO:0007669"/>
    <property type="project" value="TreeGrafter"/>
</dbReference>
<dbReference type="GO" id="GO:0071222">
    <property type="term" value="P:cellular response to lipopolysaccharide"/>
    <property type="evidence" value="ECO:0007669"/>
    <property type="project" value="TreeGrafter"/>
</dbReference>
<keyword evidence="5 11" id="KW-1133">Transmembrane helix</keyword>
<keyword evidence="3 11" id="KW-0812">Transmembrane</keyword>
<evidence type="ECO:0000256" key="10">
    <source>
        <dbReference type="ARBA" id="ARBA00023319"/>
    </source>
</evidence>
<evidence type="ECO:0000256" key="7">
    <source>
        <dbReference type="ARBA" id="ARBA00023157"/>
    </source>
</evidence>
<dbReference type="GO" id="GO:0006955">
    <property type="term" value="P:immune response"/>
    <property type="evidence" value="ECO:0007669"/>
    <property type="project" value="TreeGrafter"/>
</dbReference>
<feature type="signal peptide" evidence="12">
    <location>
        <begin position="1"/>
        <end position="26"/>
    </location>
</feature>
<dbReference type="GO" id="GO:0042130">
    <property type="term" value="P:negative regulation of T cell proliferation"/>
    <property type="evidence" value="ECO:0007669"/>
    <property type="project" value="TreeGrafter"/>
</dbReference>
<dbReference type="EMBL" id="RJVU01013851">
    <property type="protein sequence ID" value="ROL53116.1"/>
    <property type="molecule type" value="Genomic_DNA"/>
</dbReference>
<dbReference type="InterPro" id="IPR036179">
    <property type="entry name" value="Ig-like_dom_sf"/>
</dbReference>
<dbReference type="GO" id="GO:0042102">
    <property type="term" value="P:positive regulation of T cell proliferation"/>
    <property type="evidence" value="ECO:0007669"/>
    <property type="project" value="TreeGrafter"/>
</dbReference>
<keyword evidence="8" id="KW-0675">Receptor</keyword>
<dbReference type="GO" id="GO:0007166">
    <property type="term" value="P:cell surface receptor signaling pathway"/>
    <property type="evidence" value="ECO:0007669"/>
    <property type="project" value="TreeGrafter"/>
</dbReference>
<feature type="transmembrane region" description="Helical" evidence="11">
    <location>
        <begin position="271"/>
        <end position="296"/>
    </location>
</feature>
<protein>
    <recommendedName>
        <fullName evidence="13">Ig-like domain-containing protein</fullName>
    </recommendedName>
</protein>
<dbReference type="Pfam" id="PF07686">
    <property type="entry name" value="V-set"/>
    <property type="match status" value="1"/>
</dbReference>
<evidence type="ECO:0000259" key="13">
    <source>
        <dbReference type="PROSITE" id="PS50835"/>
    </source>
</evidence>
<evidence type="ECO:0000256" key="1">
    <source>
        <dbReference type="ARBA" id="ARBA00004251"/>
    </source>
</evidence>
<dbReference type="InterPro" id="IPR003599">
    <property type="entry name" value="Ig_sub"/>
</dbReference>
<comment type="subcellular location">
    <subcellularLocation>
        <location evidence="1">Cell membrane</location>
        <topology evidence="1">Single-pass type I membrane protein</topology>
    </subcellularLocation>
</comment>
<dbReference type="GO" id="GO:0009897">
    <property type="term" value="C:external side of plasma membrane"/>
    <property type="evidence" value="ECO:0007669"/>
    <property type="project" value="TreeGrafter"/>
</dbReference>
<evidence type="ECO:0000256" key="3">
    <source>
        <dbReference type="ARBA" id="ARBA00022692"/>
    </source>
</evidence>
<dbReference type="SMART" id="SM00409">
    <property type="entry name" value="IG"/>
    <property type="match status" value="2"/>
</dbReference>
<evidence type="ECO:0000313" key="14">
    <source>
        <dbReference type="EMBL" id="ROL53116.1"/>
    </source>
</evidence>
<dbReference type="InterPro" id="IPR013106">
    <property type="entry name" value="Ig_V-set"/>
</dbReference>
<keyword evidence="6 11" id="KW-0472">Membrane</keyword>
<dbReference type="Gene3D" id="2.60.40.10">
    <property type="entry name" value="Immunoglobulins"/>
    <property type="match status" value="2"/>
</dbReference>
<gene>
    <name evidence="14" type="ORF">DPX16_14129</name>
</gene>
<evidence type="ECO:0000256" key="8">
    <source>
        <dbReference type="ARBA" id="ARBA00023170"/>
    </source>
</evidence>
<dbReference type="InterPro" id="IPR007110">
    <property type="entry name" value="Ig-like_dom"/>
</dbReference>
<evidence type="ECO:0000256" key="12">
    <source>
        <dbReference type="SAM" id="SignalP"/>
    </source>
</evidence>
<dbReference type="OrthoDB" id="8859054at2759"/>
<evidence type="ECO:0000256" key="2">
    <source>
        <dbReference type="ARBA" id="ARBA00022475"/>
    </source>
</evidence>
<sequence>MMGSFQPSNFQLLYLLIAALLDCNMATQRPCKQVHRLNINYVQGDNMSFSCLTTTHPLESLTVKLRRTDPIKDILMYSDTSPASEHQRWSVRNDAGNVTLDLKNISFSDKGRYECQVYKDLDCLNATLLNLRVRECKILDSVHATSDSSVLLPCSEHPLQHNAGQVTWEIIIGHKPTKIDEYRPPNKPSNSTERDTRPLYERARIIGNGSLLIRDAVNTDGSWYQCRVSEKTCYEVKLVMKEITDAPTSADIPVVQTEGNIDSSAAVTTDLTAVVMVTIVSLCVLIALIICVSLYIRKRKQNINSQRLDVPLYSVVQRS</sequence>
<feature type="chain" id="PRO_5018241015" description="Ig-like domain-containing protein" evidence="12">
    <location>
        <begin position="27"/>
        <end position="319"/>
    </location>
</feature>
<dbReference type="Proteomes" id="UP000281406">
    <property type="component" value="Unassembled WGS sequence"/>
</dbReference>
<organism evidence="14 15">
    <name type="scientific">Anabarilius grahami</name>
    <name type="common">Kanglang fish</name>
    <name type="synonym">Barilius grahami</name>
    <dbReference type="NCBI Taxonomy" id="495550"/>
    <lineage>
        <taxon>Eukaryota</taxon>
        <taxon>Metazoa</taxon>
        <taxon>Chordata</taxon>
        <taxon>Craniata</taxon>
        <taxon>Vertebrata</taxon>
        <taxon>Euteleostomi</taxon>
        <taxon>Actinopterygii</taxon>
        <taxon>Neopterygii</taxon>
        <taxon>Teleostei</taxon>
        <taxon>Ostariophysi</taxon>
        <taxon>Cypriniformes</taxon>
        <taxon>Xenocyprididae</taxon>
        <taxon>Xenocypridinae</taxon>
        <taxon>Xenocypridinae incertae sedis</taxon>
        <taxon>Anabarilius</taxon>
    </lineage>
</organism>
<dbReference type="PANTHER" id="PTHR25466">
    <property type="entry name" value="T-LYMPHOCYTE ACTIVATION ANTIGEN"/>
    <property type="match status" value="1"/>
</dbReference>
<evidence type="ECO:0000256" key="4">
    <source>
        <dbReference type="ARBA" id="ARBA00022729"/>
    </source>
</evidence>
<dbReference type="InterPro" id="IPR013783">
    <property type="entry name" value="Ig-like_fold"/>
</dbReference>
<evidence type="ECO:0000313" key="15">
    <source>
        <dbReference type="Proteomes" id="UP000281406"/>
    </source>
</evidence>
<keyword evidence="2" id="KW-1003">Cell membrane</keyword>
<comment type="caution">
    <text evidence="14">The sequence shown here is derived from an EMBL/GenBank/DDBJ whole genome shotgun (WGS) entry which is preliminary data.</text>
</comment>
<dbReference type="SUPFAM" id="SSF48726">
    <property type="entry name" value="Immunoglobulin"/>
    <property type="match status" value="2"/>
</dbReference>
<accession>A0A3N0Z3P5</accession>
<dbReference type="InterPro" id="IPR051713">
    <property type="entry name" value="T-cell_Activation_Regulation"/>
</dbReference>
<dbReference type="PANTHER" id="PTHR25466:SF14">
    <property type="entry name" value="BUTYROPHILIN SUBFAMILY 2 MEMBER A2-LIKE-RELATED"/>
    <property type="match status" value="1"/>
</dbReference>
<feature type="domain" description="Ig-like" evidence="13">
    <location>
        <begin position="30"/>
        <end position="117"/>
    </location>
</feature>
<keyword evidence="9" id="KW-0325">Glycoprotein</keyword>
<evidence type="ECO:0000256" key="6">
    <source>
        <dbReference type="ARBA" id="ARBA00023136"/>
    </source>
</evidence>
<proteinExistence type="predicted"/>